<comment type="similarity">
    <text evidence="1">Belongs to the NmrA-type oxidoreductase family.</text>
</comment>
<gene>
    <name evidence="4" type="ORF">HNR30_004352</name>
</gene>
<proteinExistence type="inferred from homology"/>
<dbReference type="Gene3D" id="3.90.25.10">
    <property type="entry name" value="UDP-galactose 4-epimerase, domain 1"/>
    <property type="match status" value="1"/>
</dbReference>
<dbReference type="Pfam" id="PF05368">
    <property type="entry name" value="NmrA"/>
    <property type="match status" value="1"/>
</dbReference>
<dbReference type="PANTHER" id="PTHR42748">
    <property type="entry name" value="NITROGEN METABOLITE REPRESSION PROTEIN NMRA FAMILY MEMBER"/>
    <property type="match status" value="1"/>
</dbReference>
<feature type="domain" description="NmrA-like" evidence="3">
    <location>
        <begin position="3"/>
        <end position="208"/>
    </location>
</feature>
<dbReference type="Gene3D" id="3.40.50.720">
    <property type="entry name" value="NAD(P)-binding Rossmann-like Domain"/>
    <property type="match status" value="1"/>
</dbReference>
<dbReference type="Proteomes" id="UP000530928">
    <property type="component" value="Unassembled WGS sequence"/>
</dbReference>
<name>A0A7W0CKU0_9ACTN</name>
<dbReference type="SUPFAM" id="SSF51735">
    <property type="entry name" value="NAD(P)-binding Rossmann-fold domains"/>
    <property type="match status" value="1"/>
</dbReference>
<evidence type="ECO:0000256" key="2">
    <source>
        <dbReference type="ARBA" id="ARBA00022857"/>
    </source>
</evidence>
<keyword evidence="2" id="KW-0521">NADP</keyword>
<sequence>MRTIVVAGATGNQGGAAVEALLAGGWRVRALTRDVESGKARALEGKGAEVWEGDFGRPDTLVRAFEGAYGVFSVQTRGKAEVRQGVAVAEAARRAGVEHLVYTSVGGVERVRGIPHFDTKWEIERHIVASGPPYTFLRPSTFMETFAVKGAGIGLSMMAATLGEHGTLQMVAARDIGVFARIAFDKRLVGQSLELAGDELTVPRIGEIAGVPYRKIPRSLLRLMGKEGRMFFWFAESGYQADIAALRALHPGLLTFGAWREEQRSV</sequence>
<organism evidence="4 5">
    <name type="scientific">Nonomuraea soli</name>
    <dbReference type="NCBI Taxonomy" id="1032476"/>
    <lineage>
        <taxon>Bacteria</taxon>
        <taxon>Bacillati</taxon>
        <taxon>Actinomycetota</taxon>
        <taxon>Actinomycetes</taxon>
        <taxon>Streptosporangiales</taxon>
        <taxon>Streptosporangiaceae</taxon>
        <taxon>Nonomuraea</taxon>
    </lineage>
</organism>
<accession>A0A7W0CKU0</accession>
<evidence type="ECO:0000256" key="1">
    <source>
        <dbReference type="ARBA" id="ARBA00006328"/>
    </source>
</evidence>
<dbReference type="AlphaFoldDB" id="A0A7W0CKU0"/>
<dbReference type="CDD" id="cd05251">
    <property type="entry name" value="NmrA_like_SDR_a"/>
    <property type="match status" value="1"/>
</dbReference>
<comment type="caution">
    <text evidence="4">The sequence shown here is derived from an EMBL/GenBank/DDBJ whole genome shotgun (WGS) entry which is preliminary data.</text>
</comment>
<dbReference type="EMBL" id="JACDUR010000004">
    <property type="protein sequence ID" value="MBA2892998.1"/>
    <property type="molecule type" value="Genomic_DNA"/>
</dbReference>
<evidence type="ECO:0000313" key="5">
    <source>
        <dbReference type="Proteomes" id="UP000530928"/>
    </source>
</evidence>
<evidence type="ECO:0000313" key="4">
    <source>
        <dbReference type="EMBL" id="MBA2892998.1"/>
    </source>
</evidence>
<keyword evidence="5" id="KW-1185">Reference proteome</keyword>
<dbReference type="RefSeq" id="WP_181611703.1">
    <property type="nucleotide sequence ID" value="NZ_BAABAM010000003.1"/>
</dbReference>
<dbReference type="InterPro" id="IPR008030">
    <property type="entry name" value="NmrA-like"/>
</dbReference>
<dbReference type="PANTHER" id="PTHR42748:SF7">
    <property type="entry name" value="NMRA LIKE REDOX SENSOR 1-RELATED"/>
    <property type="match status" value="1"/>
</dbReference>
<dbReference type="InterPro" id="IPR036291">
    <property type="entry name" value="NAD(P)-bd_dom_sf"/>
</dbReference>
<protein>
    <submittedName>
        <fullName evidence="4">Uncharacterized protein YbjT (DUF2867 family)</fullName>
    </submittedName>
</protein>
<reference evidence="4 5" key="1">
    <citation type="submission" date="2020-07" db="EMBL/GenBank/DDBJ databases">
        <title>Genomic Encyclopedia of Type Strains, Phase IV (KMG-IV): sequencing the most valuable type-strain genomes for metagenomic binning, comparative biology and taxonomic classification.</title>
        <authorList>
            <person name="Goeker M."/>
        </authorList>
    </citation>
    <scope>NUCLEOTIDE SEQUENCE [LARGE SCALE GENOMIC DNA]</scope>
    <source>
        <strain evidence="4 5">DSM 45533</strain>
    </source>
</reference>
<dbReference type="InterPro" id="IPR051164">
    <property type="entry name" value="NmrA-like_oxidored"/>
</dbReference>
<evidence type="ECO:0000259" key="3">
    <source>
        <dbReference type="Pfam" id="PF05368"/>
    </source>
</evidence>